<evidence type="ECO:0000256" key="8">
    <source>
        <dbReference type="ARBA" id="ARBA00022723"/>
    </source>
</evidence>
<dbReference type="Pfam" id="PF01820">
    <property type="entry name" value="Dala_Dala_lig_N"/>
    <property type="match status" value="1"/>
</dbReference>
<evidence type="ECO:0000256" key="12">
    <source>
        <dbReference type="ARBA" id="ARBA00022960"/>
    </source>
</evidence>
<dbReference type="InterPro" id="IPR011127">
    <property type="entry name" value="Dala_Dala_lig_N"/>
</dbReference>
<dbReference type="EC" id="6.3.2.4" evidence="18"/>
<dbReference type="InterPro" id="IPR000291">
    <property type="entry name" value="D-Ala_lig_Van_CS"/>
</dbReference>
<dbReference type="PIRSF" id="PIRSF039102">
    <property type="entry name" value="Ddl/VanB"/>
    <property type="match status" value="1"/>
</dbReference>
<comment type="pathway">
    <text evidence="4 18">Cell wall biogenesis; peptidoglycan biosynthesis.</text>
</comment>
<comment type="function">
    <text evidence="2 18">Cell wall formation.</text>
</comment>
<keyword evidence="6 18" id="KW-0963">Cytoplasm</keyword>
<feature type="domain" description="ATP-grasp" evidence="23">
    <location>
        <begin position="139"/>
        <end position="347"/>
    </location>
</feature>
<dbReference type="InterPro" id="IPR016185">
    <property type="entry name" value="PreATP-grasp_dom_sf"/>
</dbReference>
<gene>
    <name evidence="24" type="primary">ddlA</name>
    <name evidence="18" type="synonym">ddl</name>
    <name evidence="24" type="ORF">clem_01905</name>
</gene>
<evidence type="ECO:0000256" key="5">
    <source>
        <dbReference type="ARBA" id="ARBA00010871"/>
    </source>
</evidence>
<dbReference type="Gene3D" id="3.40.50.20">
    <property type="match status" value="1"/>
</dbReference>
<feature type="binding site" evidence="21">
    <location>
        <position position="316"/>
    </location>
    <ligand>
        <name>Mg(2+)</name>
        <dbReference type="ChEBI" id="CHEBI:18420"/>
        <label>2</label>
    </ligand>
</feature>
<dbReference type="GO" id="GO:0071555">
    <property type="term" value="P:cell wall organization"/>
    <property type="evidence" value="ECO:0007669"/>
    <property type="project" value="UniProtKB-KW"/>
</dbReference>
<name>A0A222NZC0_9GAMM</name>
<evidence type="ECO:0000256" key="9">
    <source>
        <dbReference type="ARBA" id="ARBA00022741"/>
    </source>
</evidence>
<dbReference type="Gene3D" id="3.30.470.20">
    <property type="entry name" value="ATP-grasp fold, B domain"/>
    <property type="match status" value="1"/>
</dbReference>
<dbReference type="PROSITE" id="PS00844">
    <property type="entry name" value="DALA_DALA_LIGASE_2"/>
    <property type="match status" value="1"/>
</dbReference>
<feature type="binding site" evidence="20">
    <location>
        <begin position="313"/>
        <end position="314"/>
    </location>
    <ligand>
        <name>ATP</name>
        <dbReference type="ChEBI" id="CHEBI:30616"/>
    </ligand>
</feature>
<evidence type="ECO:0000256" key="18">
    <source>
        <dbReference type="HAMAP-Rule" id="MF_00047"/>
    </source>
</evidence>
<feature type="binding site" evidence="20">
    <location>
        <begin position="175"/>
        <end position="177"/>
    </location>
    <ligand>
        <name>ATP</name>
        <dbReference type="ChEBI" id="CHEBI:30616"/>
    </ligand>
</feature>
<dbReference type="HAMAP" id="MF_00047">
    <property type="entry name" value="Dala_Dala_lig"/>
    <property type="match status" value="1"/>
</dbReference>
<evidence type="ECO:0000256" key="11">
    <source>
        <dbReference type="ARBA" id="ARBA00022842"/>
    </source>
</evidence>
<dbReference type="InterPro" id="IPR005905">
    <property type="entry name" value="D_ala_D_ala"/>
</dbReference>
<comment type="subcellular location">
    <subcellularLocation>
        <location evidence="3 18">Cytoplasm</location>
    </subcellularLocation>
</comment>
<dbReference type="PANTHER" id="PTHR23132:SF25">
    <property type="entry name" value="D-ALANINE--D-ALANINE LIGASE A"/>
    <property type="match status" value="1"/>
</dbReference>
<dbReference type="Gene3D" id="3.30.1490.20">
    <property type="entry name" value="ATP-grasp fold, A domain"/>
    <property type="match status" value="1"/>
</dbReference>
<comment type="cofactor">
    <cofactor evidence="21">
        <name>Mg(2+)</name>
        <dbReference type="ChEBI" id="CHEBI:18420"/>
    </cofactor>
    <cofactor evidence="21">
        <name>Mn(2+)</name>
        <dbReference type="ChEBI" id="CHEBI:29035"/>
    </cofactor>
    <text evidence="21">Binds 2 magnesium or manganese ions per subunit.</text>
</comment>
<comment type="catalytic activity">
    <reaction evidence="16 18">
        <text>2 D-alanine + ATP = D-alanyl-D-alanine + ADP + phosphate + H(+)</text>
        <dbReference type="Rhea" id="RHEA:11224"/>
        <dbReference type="ChEBI" id="CHEBI:15378"/>
        <dbReference type="ChEBI" id="CHEBI:30616"/>
        <dbReference type="ChEBI" id="CHEBI:43474"/>
        <dbReference type="ChEBI" id="CHEBI:57416"/>
        <dbReference type="ChEBI" id="CHEBI:57822"/>
        <dbReference type="ChEBI" id="CHEBI:456216"/>
        <dbReference type="EC" id="6.3.2.4"/>
    </reaction>
</comment>
<proteinExistence type="inferred from homology"/>
<keyword evidence="15 18" id="KW-0961">Cell wall biogenesis/degradation</keyword>
<dbReference type="SUPFAM" id="SSF56059">
    <property type="entry name" value="Glutathione synthetase ATP-binding domain-like"/>
    <property type="match status" value="1"/>
</dbReference>
<evidence type="ECO:0000256" key="2">
    <source>
        <dbReference type="ARBA" id="ARBA00003921"/>
    </source>
</evidence>
<dbReference type="GO" id="GO:0009252">
    <property type="term" value="P:peptidoglycan biosynthetic process"/>
    <property type="evidence" value="ECO:0007669"/>
    <property type="project" value="UniProtKB-UniRule"/>
</dbReference>
<dbReference type="EMBL" id="CP016397">
    <property type="protein sequence ID" value="ASQ44944.1"/>
    <property type="molecule type" value="Genomic_DNA"/>
</dbReference>
<evidence type="ECO:0000256" key="1">
    <source>
        <dbReference type="ARBA" id="ARBA00001936"/>
    </source>
</evidence>
<evidence type="ECO:0000313" key="25">
    <source>
        <dbReference type="Proteomes" id="UP000201728"/>
    </source>
</evidence>
<dbReference type="NCBIfam" id="NF002528">
    <property type="entry name" value="PRK01966.1-4"/>
    <property type="match status" value="1"/>
</dbReference>
<dbReference type="GO" id="GO:0005829">
    <property type="term" value="C:cytosol"/>
    <property type="evidence" value="ECO:0007669"/>
    <property type="project" value="UniProtKB-ARBA"/>
</dbReference>
<evidence type="ECO:0000256" key="3">
    <source>
        <dbReference type="ARBA" id="ARBA00004496"/>
    </source>
</evidence>
<feature type="active site" evidence="19">
    <location>
        <position position="325"/>
    </location>
</feature>
<dbReference type="InterPro" id="IPR013815">
    <property type="entry name" value="ATP_grasp_subdomain_1"/>
</dbReference>
<feature type="binding site" evidence="20">
    <location>
        <begin position="213"/>
        <end position="220"/>
    </location>
    <ligand>
        <name>ATP</name>
        <dbReference type="ChEBI" id="CHEBI:30616"/>
    </ligand>
</feature>
<dbReference type="UniPathway" id="UPA00219"/>
<sequence>MAKLINLLLLYGGKSGEHEVSLVSAASVLRELDTSKYRIIPVGMDKDGQFYLNSYEELKAFKESLPVKTAQSRVIPSLLMNGRLAVDAEVVFPVAHGPLYEDGCLQGLLELAGVAYVSCDVLASAIGMDKDIARRLACNDTIQSARYRTLSWYSTPSERQQFCRQAADELNWPLFVKPCSLGSSVGIHKVRNMAELTAAVEDALRYDETILVEEGISGREIELSVLENTSPSAAPRVSLPGEIRIHHTDGFYSYSAKYLESSQTELKVPAQLSSELVKRLQTIAGDIFTRLKCKGMARIDFFVDEQQNKIYFNEINTIPGFTPISMYPKLWQVSGLEYPQLLDELIHLAMIHQRCRQQLVTDYQ</sequence>
<evidence type="ECO:0000256" key="19">
    <source>
        <dbReference type="PIRSR" id="PIRSR039102-1"/>
    </source>
</evidence>
<protein>
    <recommendedName>
        <fullName evidence="18">D-alanine--D-alanine ligase</fullName>
        <ecNumber evidence="18">6.3.2.4</ecNumber>
    </recommendedName>
    <alternativeName>
        <fullName evidence="18">D-Ala-D-Ala ligase</fullName>
    </alternativeName>
    <alternativeName>
        <fullName evidence="18">D-alanylalanine synthetase</fullName>
    </alternativeName>
</protein>
<comment type="pathway">
    <text evidence="17">Glycan biosynthesis.</text>
</comment>
<dbReference type="AlphaFoldDB" id="A0A222NZC0"/>
<evidence type="ECO:0000259" key="23">
    <source>
        <dbReference type="PROSITE" id="PS50975"/>
    </source>
</evidence>
<evidence type="ECO:0000256" key="13">
    <source>
        <dbReference type="ARBA" id="ARBA00022984"/>
    </source>
</evidence>
<keyword evidence="8 21" id="KW-0479">Metal-binding</keyword>
<dbReference type="KEGG" id="lcd:clem_01905"/>
<evidence type="ECO:0000256" key="7">
    <source>
        <dbReference type="ARBA" id="ARBA00022598"/>
    </source>
</evidence>
<feature type="binding site" evidence="21">
    <location>
        <position position="314"/>
    </location>
    <ligand>
        <name>Mg(2+)</name>
        <dbReference type="ChEBI" id="CHEBI:18420"/>
        <label>2</label>
    </ligand>
</feature>
<reference evidence="25" key="1">
    <citation type="submission" date="2016-07" db="EMBL/GenBank/DDBJ databases">
        <authorList>
            <person name="Florea S."/>
            <person name="Webb J.S."/>
            <person name="Jaromczyk J."/>
            <person name="Schardl C.L."/>
        </authorList>
    </citation>
    <scope>NUCLEOTIDE SEQUENCE [LARGE SCALE GENOMIC DNA]</scope>
    <source>
        <strain evidence="25">CDC-D5610</strain>
    </source>
</reference>
<dbReference type="GO" id="GO:0046872">
    <property type="term" value="F:metal ion binding"/>
    <property type="evidence" value="ECO:0007669"/>
    <property type="project" value="UniProtKB-KW"/>
</dbReference>
<organism evidence="24 25">
    <name type="scientific">Legionella clemsonensis</name>
    <dbReference type="NCBI Taxonomy" id="1867846"/>
    <lineage>
        <taxon>Bacteria</taxon>
        <taxon>Pseudomonadati</taxon>
        <taxon>Pseudomonadota</taxon>
        <taxon>Gammaproteobacteria</taxon>
        <taxon>Legionellales</taxon>
        <taxon>Legionellaceae</taxon>
        <taxon>Legionella</taxon>
    </lineage>
</organism>
<evidence type="ECO:0000256" key="21">
    <source>
        <dbReference type="PIRSR" id="PIRSR039102-3"/>
    </source>
</evidence>
<feature type="active site" evidence="19">
    <location>
        <position position="183"/>
    </location>
</feature>
<keyword evidence="7 18" id="KW-0436">Ligase</keyword>
<dbReference type="PANTHER" id="PTHR23132">
    <property type="entry name" value="D-ALANINE--D-ALANINE LIGASE"/>
    <property type="match status" value="1"/>
</dbReference>
<evidence type="ECO:0000256" key="6">
    <source>
        <dbReference type="ARBA" id="ARBA00022490"/>
    </source>
</evidence>
<dbReference type="PROSITE" id="PS50975">
    <property type="entry name" value="ATP_GRASP"/>
    <property type="match status" value="1"/>
</dbReference>
<evidence type="ECO:0000256" key="22">
    <source>
        <dbReference type="PROSITE-ProRule" id="PRU00409"/>
    </source>
</evidence>
<dbReference type="SUPFAM" id="SSF52440">
    <property type="entry name" value="PreATP-grasp domain"/>
    <property type="match status" value="1"/>
</dbReference>
<evidence type="ECO:0000256" key="16">
    <source>
        <dbReference type="ARBA" id="ARBA00047614"/>
    </source>
</evidence>
<feature type="binding site" evidence="20">
    <location>
        <position position="130"/>
    </location>
    <ligand>
        <name>ATP</name>
        <dbReference type="ChEBI" id="CHEBI:30616"/>
    </ligand>
</feature>
<evidence type="ECO:0000256" key="20">
    <source>
        <dbReference type="PIRSR" id="PIRSR039102-2"/>
    </source>
</evidence>
<dbReference type="OrthoDB" id="9813261at2"/>
<dbReference type="GO" id="GO:0008360">
    <property type="term" value="P:regulation of cell shape"/>
    <property type="evidence" value="ECO:0007669"/>
    <property type="project" value="UniProtKB-KW"/>
</dbReference>
<keyword evidence="11 21" id="KW-0460">Magnesium</keyword>
<feature type="active site" evidence="19">
    <location>
        <position position="17"/>
    </location>
</feature>
<evidence type="ECO:0000256" key="17">
    <source>
        <dbReference type="ARBA" id="ARBA00060592"/>
    </source>
</evidence>
<evidence type="ECO:0000313" key="24">
    <source>
        <dbReference type="EMBL" id="ASQ44944.1"/>
    </source>
</evidence>
<dbReference type="GO" id="GO:0005524">
    <property type="term" value="F:ATP binding"/>
    <property type="evidence" value="ECO:0007669"/>
    <property type="project" value="UniProtKB-UniRule"/>
</dbReference>
<dbReference type="Pfam" id="PF07478">
    <property type="entry name" value="Dala_Dala_lig_C"/>
    <property type="match status" value="1"/>
</dbReference>
<evidence type="ECO:0000256" key="10">
    <source>
        <dbReference type="ARBA" id="ARBA00022840"/>
    </source>
</evidence>
<feature type="binding site" evidence="21">
    <location>
        <position position="314"/>
    </location>
    <ligand>
        <name>Mg(2+)</name>
        <dbReference type="ChEBI" id="CHEBI:18420"/>
        <label>1</label>
    </ligand>
</feature>
<feature type="binding site" evidence="20">
    <location>
        <begin position="183"/>
        <end position="184"/>
    </location>
    <ligand>
        <name>ATP</name>
        <dbReference type="ChEBI" id="CHEBI:30616"/>
    </ligand>
</feature>
<keyword evidence="14 21" id="KW-0464">Manganese</keyword>
<keyword evidence="10 22" id="KW-0067">ATP-binding</keyword>
<keyword evidence="12 18" id="KW-0133">Cell shape</keyword>
<comment type="cofactor">
    <cofactor evidence="1">
        <name>Mn(2+)</name>
        <dbReference type="ChEBI" id="CHEBI:29035"/>
    </cofactor>
</comment>
<evidence type="ECO:0000256" key="15">
    <source>
        <dbReference type="ARBA" id="ARBA00023316"/>
    </source>
</evidence>
<keyword evidence="13 18" id="KW-0573">Peptidoglycan synthesis</keyword>
<accession>A0A222NZC0</accession>
<dbReference type="InterPro" id="IPR011761">
    <property type="entry name" value="ATP-grasp"/>
</dbReference>
<dbReference type="RefSeq" id="WP_094090059.1">
    <property type="nucleotide sequence ID" value="NZ_CP016397.1"/>
</dbReference>
<dbReference type="GO" id="GO:0008716">
    <property type="term" value="F:D-alanine-D-alanine ligase activity"/>
    <property type="evidence" value="ECO:0007669"/>
    <property type="project" value="UniProtKB-UniRule"/>
</dbReference>
<keyword evidence="25" id="KW-1185">Reference proteome</keyword>
<dbReference type="FunFam" id="3.30.470.20:FF:000008">
    <property type="entry name" value="D-alanine--D-alanine ligase"/>
    <property type="match status" value="1"/>
</dbReference>
<dbReference type="Proteomes" id="UP000201728">
    <property type="component" value="Chromosome"/>
</dbReference>
<evidence type="ECO:0000256" key="14">
    <source>
        <dbReference type="ARBA" id="ARBA00023211"/>
    </source>
</evidence>
<keyword evidence="9 20" id="KW-0547">Nucleotide-binding</keyword>
<dbReference type="NCBIfam" id="TIGR01205">
    <property type="entry name" value="D_ala_D_alaTIGR"/>
    <property type="match status" value="1"/>
</dbReference>
<comment type="similarity">
    <text evidence="5 18">Belongs to the D-alanine--D-alanine ligase family.</text>
</comment>
<evidence type="ECO:0000256" key="4">
    <source>
        <dbReference type="ARBA" id="ARBA00004752"/>
    </source>
</evidence>
<dbReference type="InterPro" id="IPR011095">
    <property type="entry name" value="Dala_Dala_lig_C"/>
</dbReference>
<dbReference type="FunFam" id="3.30.1490.20:FF:000007">
    <property type="entry name" value="D-alanine--D-alanine ligase"/>
    <property type="match status" value="1"/>
</dbReference>
<feature type="binding site" evidence="21">
    <location>
        <position position="300"/>
    </location>
    <ligand>
        <name>Mg(2+)</name>
        <dbReference type="ChEBI" id="CHEBI:18420"/>
        <label>1</label>
    </ligand>
</feature>